<proteinExistence type="predicted"/>
<protein>
    <recommendedName>
        <fullName evidence="3">Outer membrane protein with beta-barrel domain</fullName>
    </recommendedName>
</protein>
<evidence type="ECO:0000313" key="2">
    <source>
        <dbReference type="Proteomes" id="UP000280881"/>
    </source>
</evidence>
<name>A0A420W6Z2_9BACT</name>
<dbReference type="EMBL" id="RBIE01000002">
    <property type="protein sequence ID" value="RKQ61824.1"/>
    <property type="molecule type" value="Genomic_DNA"/>
</dbReference>
<keyword evidence="2" id="KW-1185">Reference proteome</keyword>
<comment type="caution">
    <text evidence="1">The sequence shown here is derived from an EMBL/GenBank/DDBJ whole genome shotgun (WGS) entry which is preliminary data.</text>
</comment>
<sequence>MLAIPIAVIPLCQTLKAFPLEELKFFKEKPSITMDIKNPDKIGLPTGNEESYGISYSVENMPVIPDIRVKYVHLHSSGKKTLDRDFSYADLNFKSGTELHSKITGDNIKLTFYYQPLDRFNYDFINLELGANLLFIDYKLENTFEYKGGYSKETDTLSTMIPSLHLKVSLNPTYYLKLSIKGALPIGNKTDREFECEAEYFLNPQLYLFSSYNYSYTKAHDINGFDFKTTSRGVSFGLGLLW</sequence>
<evidence type="ECO:0000313" key="1">
    <source>
        <dbReference type="EMBL" id="RKQ61824.1"/>
    </source>
</evidence>
<evidence type="ECO:0008006" key="3">
    <source>
        <dbReference type="Google" id="ProtNLM"/>
    </source>
</evidence>
<dbReference type="AlphaFoldDB" id="A0A420W6Z2"/>
<reference evidence="1 2" key="1">
    <citation type="submission" date="2018-10" db="EMBL/GenBank/DDBJ databases">
        <title>Genomic Encyclopedia of Type Strains, Phase IV (KMG-IV): sequencing the most valuable type-strain genomes for metagenomic binning, comparative biology and taxonomic classification.</title>
        <authorList>
            <person name="Goeker M."/>
        </authorList>
    </citation>
    <scope>NUCLEOTIDE SEQUENCE [LARGE SCALE GENOMIC DNA]</scope>
    <source>
        <strain evidence="1 2">DSM 15521</strain>
    </source>
</reference>
<accession>A0A420W6Z2</accession>
<dbReference type="Proteomes" id="UP000280881">
    <property type="component" value="Unassembled WGS sequence"/>
</dbReference>
<gene>
    <name evidence="1" type="ORF">C7457_1276</name>
</gene>
<organism evidence="1 2">
    <name type="scientific">Thermovibrio guaymasensis</name>
    <dbReference type="NCBI Taxonomy" id="240167"/>
    <lineage>
        <taxon>Bacteria</taxon>
        <taxon>Pseudomonadati</taxon>
        <taxon>Aquificota</taxon>
        <taxon>Aquificia</taxon>
        <taxon>Desulfurobacteriales</taxon>
        <taxon>Desulfurobacteriaceae</taxon>
        <taxon>Thermovibrio</taxon>
    </lineage>
</organism>